<reference evidence="4" key="1">
    <citation type="submission" date="2016-10" db="EMBL/GenBank/DDBJ databases">
        <authorList>
            <person name="Varghese N."/>
            <person name="Submissions S."/>
        </authorList>
    </citation>
    <scope>NUCLEOTIDE SEQUENCE [LARGE SCALE GENOMIC DNA]</scope>
    <source>
        <strain evidence="4">DSM 45789</strain>
    </source>
</reference>
<dbReference type="PROSITE" id="PS51257">
    <property type="entry name" value="PROKAR_LIPOPROTEIN"/>
    <property type="match status" value="1"/>
</dbReference>
<dbReference type="Proteomes" id="UP000198660">
    <property type="component" value="Unassembled WGS sequence"/>
</dbReference>
<keyword evidence="4" id="KW-1185">Reference proteome</keyword>
<accession>A0A1I6QK28</accession>
<protein>
    <recommendedName>
        <fullName evidence="5">Beta-lactamase inhibitor (BLIP)</fullName>
    </recommendedName>
</protein>
<evidence type="ECO:0000256" key="1">
    <source>
        <dbReference type="ARBA" id="ARBA00022729"/>
    </source>
</evidence>
<gene>
    <name evidence="3" type="ORF">SAMN05444972_103201</name>
</gene>
<dbReference type="EMBL" id="FPAA01000003">
    <property type="protein sequence ID" value="SFS52796.1"/>
    <property type="molecule type" value="Genomic_DNA"/>
</dbReference>
<proteinExistence type="predicted"/>
<dbReference type="Gene3D" id="3.30.1450.10">
    <property type="match status" value="1"/>
</dbReference>
<dbReference type="OrthoDB" id="570195at2"/>
<dbReference type="InterPro" id="IPR037873">
    <property type="entry name" value="BamE-like"/>
</dbReference>
<evidence type="ECO:0000313" key="4">
    <source>
        <dbReference type="Proteomes" id="UP000198660"/>
    </source>
</evidence>
<keyword evidence="1 2" id="KW-0732">Signal</keyword>
<evidence type="ECO:0000313" key="3">
    <source>
        <dbReference type="EMBL" id="SFS52796.1"/>
    </source>
</evidence>
<organism evidence="3 4">
    <name type="scientific">Marininema halotolerans</name>
    <dbReference type="NCBI Taxonomy" id="1155944"/>
    <lineage>
        <taxon>Bacteria</taxon>
        <taxon>Bacillati</taxon>
        <taxon>Bacillota</taxon>
        <taxon>Bacilli</taxon>
        <taxon>Bacillales</taxon>
        <taxon>Thermoactinomycetaceae</taxon>
        <taxon>Marininema</taxon>
    </lineage>
</organism>
<evidence type="ECO:0008006" key="5">
    <source>
        <dbReference type="Google" id="ProtNLM"/>
    </source>
</evidence>
<name>A0A1I6QK28_9BACL</name>
<feature type="signal peptide" evidence="2">
    <location>
        <begin position="1"/>
        <end position="23"/>
    </location>
</feature>
<evidence type="ECO:0000256" key="2">
    <source>
        <dbReference type="SAM" id="SignalP"/>
    </source>
</evidence>
<dbReference type="RefSeq" id="WP_091834995.1">
    <property type="nucleotide sequence ID" value="NZ_FPAA01000003.1"/>
</dbReference>
<feature type="chain" id="PRO_5039516711" description="Beta-lactamase inhibitor (BLIP)" evidence="2">
    <location>
        <begin position="24"/>
        <end position="130"/>
    </location>
</feature>
<sequence length="130" mass="13946">MKKFLMIAGSVFVGFCLFGVACIALVGGAAVDEADKAIKKDLETPAGKGASAKSSDGKIATYKEYQKVKPGMTYEEVKKIIGQDGEETSNSEVGGIKTTIYDWMNNDGSNTSIIFQEDQVDSKSQFGLKE</sequence>
<dbReference type="AlphaFoldDB" id="A0A1I6QK28"/>